<dbReference type="EMBL" id="QRIN01000016">
    <property type="protein sequence ID" value="RHG67099.1"/>
    <property type="molecule type" value="Genomic_DNA"/>
</dbReference>
<proteinExistence type="predicted"/>
<dbReference type="AlphaFoldDB" id="A0A3R6L474"/>
<protein>
    <submittedName>
        <fullName evidence="1">Uncharacterized protein</fullName>
    </submittedName>
</protein>
<accession>A0A3R6L474</accession>
<comment type="caution">
    <text evidence="1">The sequence shown here is derived from an EMBL/GenBank/DDBJ whole genome shotgun (WGS) entry which is preliminary data.</text>
</comment>
<evidence type="ECO:0000313" key="2">
    <source>
        <dbReference type="Proteomes" id="UP000286501"/>
    </source>
</evidence>
<dbReference type="RefSeq" id="WP_118200565.1">
    <property type="nucleotide sequence ID" value="NZ_QRIE01000005.1"/>
</dbReference>
<organism evidence="1 2">
    <name type="scientific">Segatella copri</name>
    <dbReference type="NCBI Taxonomy" id="165179"/>
    <lineage>
        <taxon>Bacteria</taxon>
        <taxon>Pseudomonadati</taxon>
        <taxon>Bacteroidota</taxon>
        <taxon>Bacteroidia</taxon>
        <taxon>Bacteroidales</taxon>
        <taxon>Prevotellaceae</taxon>
        <taxon>Segatella</taxon>
    </lineage>
</organism>
<sequence length="153" mass="17501">MAEIIYFGTNGCSGHYPIGIDKTLTGEEYNKWCECDNDFWKDNIRKNPGRHLIKHHGETYTNYGVPFSVDEDRVGDHTELFWKGIHTKEEIVNLIKNNQFLARQFKMDEAIKKVATVCGVRYKDVKSAINMTQAFAGGKKEGNKKAAEAKRKL</sequence>
<evidence type="ECO:0000313" key="1">
    <source>
        <dbReference type="EMBL" id="RHG67099.1"/>
    </source>
</evidence>
<name>A0A3R6L474_9BACT</name>
<dbReference type="Proteomes" id="UP000286501">
    <property type="component" value="Unassembled WGS sequence"/>
</dbReference>
<gene>
    <name evidence="1" type="ORF">DW250_05440</name>
</gene>
<reference evidence="1 2" key="1">
    <citation type="submission" date="2018-08" db="EMBL/GenBank/DDBJ databases">
        <title>A genome reference for cultivated species of the human gut microbiota.</title>
        <authorList>
            <person name="Zou Y."/>
            <person name="Xue W."/>
            <person name="Luo G."/>
        </authorList>
    </citation>
    <scope>NUCLEOTIDE SEQUENCE [LARGE SCALE GENOMIC DNA]</scope>
    <source>
        <strain evidence="1 2">AM22-1</strain>
    </source>
</reference>